<organism evidence="1">
    <name type="scientific">candidate division TA06 bacterium ADurb.Bin417</name>
    <dbReference type="NCBI Taxonomy" id="1852828"/>
    <lineage>
        <taxon>Bacteria</taxon>
        <taxon>Bacteria division TA06</taxon>
    </lineage>
</organism>
<dbReference type="Proteomes" id="UP000485484">
    <property type="component" value="Unassembled WGS sequence"/>
</dbReference>
<accession>A0A1V5MG63</accession>
<dbReference type="EMBL" id="MWAK01000118">
    <property type="protein sequence ID" value="OPZ92233.1"/>
    <property type="molecule type" value="Genomic_DNA"/>
</dbReference>
<comment type="caution">
    <text evidence="1">The sequence shown here is derived from an EMBL/GenBank/DDBJ whole genome shotgun (WGS) entry which is preliminary data.</text>
</comment>
<reference evidence="1" key="1">
    <citation type="submission" date="2017-02" db="EMBL/GenBank/DDBJ databases">
        <title>Delving into the versatile metabolic prowess of the omnipresent phylum Bacteroidetes.</title>
        <authorList>
            <person name="Nobu M.K."/>
            <person name="Mei R."/>
            <person name="Narihiro T."/>
            <person name="Kuroda K."/>
            <person name="Liu W.-T."/>
        </authorList>
    </citation>
    <scope>NUCLEOTIDE SEQUENCE</scope>
    <source>
        <strain evidence="1">ADurb.Bin417</strain>
    </source>
</reference>
<dbReference type="InterPro" id="IPR015943">
    <property type="entry name" value="WD40/YVTN_repeat-like_dom_sf"/>
</dbReference>
<dbReference type="AlphaFoldDB" id="A0A1V5MG63"/>
<evidence type="ECO:0000313" key="1">
    <source>
        <dbReference type="EMBL" id="OPZ92233.1"/>
    </source>
</evidence>
<proteinExistence type="predicted"/>
<dbReference type="Gene3D" id="2.130.10.10">
    <property type="entry name" value="YVTN repeat-like/Quinoprotein amine dehydrogenase"/>
    <property type="match status" value="1"/>
</dbReference>
<protein>
    <submittedName>
        <fullName evidence="1">Uncharacterized protein</fullName>
    </submittedName>
</protein>
<sequence length="358" mass="39415">MASHEKGHHTQFFVFDPKLKKVTHLADLGEVCGETNSGRTAQGKIHSQISEHKGRLYFTTLHADYTAAGEADYPGGHIISYDLKSGRFTDFGIPRPGEGLETAALDPGREVFYALSWPGDHGQGPNHLVGLDLKSGRTRDLGIAEPPGPVSRMLLVDGRGVVYSARSGGRLWRFDPASGRIEELDLRLPEAPYAPAFKPDDKNGRSFVIRSGFWAAAEKCFYLLVHGTELLCRFHPESGRFEALGDFGLRKNYPRPAALGFCRSGRRIYYTAWGEGRFTNLVSYDLDKGTFTDHGTIYAEGRRAAEIHALSAGPDGKIYAVAALYNAAGDPVIKRSFTKGGQAYQMAFLVIDPERDFQ</sequence>
<name>A0A1V5MG63_UNCT6</name>
<dbReference type="SUPFAM" id="SSF75011">
    <property type="entry name" value="3-carboxy-cis,cis-mucoante lactonizing enzyme"/>
    <property type="match status" value="1"/>
</dbReference>
<gene>
    <name evidence="1" type="ORF">BWY73_00892</name>
</gene>